<reference evidence="1" key="1">
    <citation type="submission" date="2021-01" db="EMBL/GenBank/DDBJ databases">
        <authorList>
            <person name="Corre E."/>
            <person name="Pelletier E."/>
            <person name="Niang G."/>
            <person name="Scheremetjew M."/>
            <person name="Finn R."/>
            <person name="Kale V."/>
            <person name="Holt S."/>
            <person name="Cochrane G."/>
            <person name="Meng A."/>
            <person name="Brown T."/>
            <person name="Cohen L."/>
        </authorList>
    </citation>
    <scope>NUCLEOTIDE SEQUENCE</scope>
    <source>
        <strain evidence="1">UTEX LB 985</strain>
    </source>
</reference>
<name>A0A7S2GCR7_9EUKA</name>
<protein>
    <submittedName>
        <fullName evidence="1">Uncharacterized protein</fullName>
    </submittedName>
</protein>
<dbReference type="EMBL" id="HBGU01024942">
    <property type="protein sequence ID" value="CAD9442974.1"/>
    <property type="molecule type" value="Transcribed_RNA"/>
</dbReference>
<organism evidence="1">
    <name type="scientific">Haptolina brevifila</name>
    <dbReference type="NCBI Taxonomy" id="156173"/>
    <lineage>
        <taxon>Eukaryota</taxon>
        <taxon>Haptista</taxon>
        <taxon>Haptophyta</taxon>
        <taxon>Prymnesiophyceae</taxon>
        <taxon>Prymnesiales</taxon>
        <taxon>Prymnesiaceae</taxon>
        <taxon>Haptolina</taxon>
    </lineage>
</organism>
<sequence length="192" mass="21307">MANINTPKVGKMRTPSAAELGEKFRWYLTLETSWWVSVYAICYRCQPSVALMQTKVGSAMIRHVGRWLQRAWPSRYDSISQSFARMYESPNGRTFGEWLLVNKVLAPVSFPMKLALANRIVNQRAALASAAGVAYVATEASRTEEADLTPEVEPAQILVRSVTNQMVQTLTVKQLTTHAVSSIAASPADKQD</sequence>
<gene>
    <name evidence="1" type="ORF">CBRE1094_LOCUS13538</name>
</gene>
<proteinExistence type="predicted"/>
<accession>A0A7S2GCR7</accession>
<evidence type="ECO:0000313" key="1">
    <source>
        <dbReference type="EMBL" id="CAD9442974.1"/>
    </source>
</evidence>
<dbReference type="AlphaFoldDB" id="A0A7S2GCR7"/>